<reference evidence="5" key="1">
    <citation type="journal article" date="2022" name="Environ. Microbiol.">
        <title>Geoalkalibacter halelectricus SAP #1 sp. nov. possessing extracellular electron transfer and mineral#reducing capabilities from a haloalkaline environment.</title>
        <authorList>
            <person name="Yadav S."/>
            <person name="Singh R."/>
            <person name="Sundharam S.S."/>
            <person name="Chaudhary S."/>
            <person name="Krishnamurthi S."/>
            <person name="Patil S.A."/>
        </authorList>
    </citation>
    <scope>NUCLEOTIDE SEQUENCE</scope>
    <source>
        <strain evidence="5">SAP-1</strain>
    </source>
</reference>
<evidence type="ECO:0000256" key="2">
    <source>
        <dbReference type="ARBA" id="ARBA00022676"/>
    </source>
</evidence>
<dbReference type="SUPFAM" id="SSF53756">
    <property type="entry name" value="UDP-Glycosyltransferase/glycogen phosphorylase"/>
    <property type="match status" value="1"/>
</dbReference>
<dbReference type="PANTHER" id="PTHR11929">
    <property type="entry name" value="ALPHA- 1,3 -FUCOSYLTRANSFERASE"/>
    <property type="match status" value="1"/>
</dbReference>
<evidence type="ECO:0000256" key="3">
    <source>
        <dbReference type="ARBA" id="ARBA00022679"/>
    </source>
</evidence>
<name>A0ABY5ZJR0_9BACT</name>
<protein>
    <submittedName>
        <fullName evidence="5">Glycosyltransferase family 10</fullName>
    </submittedName>
</protein>
<comment type="similarity">
    <text evidence="1">Belongs to the glycosyltransferase 10 family.</text>
</comment>
<keyword evidence="2" id="KW-0328">Glycosyltransferase</keyword>
<dbReference type="Gene3D" id="3.40.50.11660">
    <property type="entry name" value="Glycosyl transferase family 10, C-terminal domain"/>
    <property type="match status" value="1"/>
</dbReference>
<keyword evidence="3" id="KW-0808">Transferase</keyword>
<organism evidence="5 6">
    <name type="scientific">Geoalkalibacter halelectricus</name>
    <dbReference type="NCBI Taxonomy" id="2847045"/>
    <lineage>
        <taxon>Bacteria</taxon>
        <taxon>Pseudomonadati</taxon>
        <taxon>Thermodesulfobacteriota</taxon>
        <taxon>Desulfuromonadia</taxon>
        <taxon>Desulfuromonadales</taxon>
        <taxon>Geoalkalibacteraceae</taxon>
        <taxon>Geoalkalibacter</taxon>
    </lineage>
</organism>
<sequence>MDIAKEVLTCPQDQTLLVTTEPSTIKAYGYAFTRQFGHVLTSQPEWALPHCNRIYSQPALQWFYGMGSERLITYDEMVANPPLQKSKAIATVCSTKQQTHTLHKKRYHFTQELKKRIPELDIFGHGVRPMADKAESLDPYRYHVAIENFIGLHHWTEKLSDPFLGVTLPFYCGCPNAADYFPEESFIPIDINDVDSASEIIRKAMRDGEYEKRLPHILEARRRVMEEYNIFAVLSKLIEERSKDVQVSSSGGVILSRRELRKRHPLVSVQHFYEKCRLRILHALKSA</sequence>
<dbReference type="Pfam" id="PF00852">
    <property type="entry name" value="Glyco_transf_10"/>
    <property type="match status" value="1"/>
</dbReference>
<evidence type="ECO:0000256" key="1">
    <source>
        <dbReference type="ARBA" id="ARBA00008919"/>
    </source>
</evidence>
<evidence type="ECO:0000313" key="5">
    <source>
        <dbReference type="EMBL" id="UWZ78170.1"/>
    </source>
</evidence>
<accession>A0ABY5ZJR0</accession>
<feature type="domain" description="Fucosyltransferase C-terminal" evidence="4">
    <location>
        <begin position="84"/>
        <end position="200"/>
    </location>
</feature>
<evidence type="ECO:0000313" key="6">
    <source>
        <dbReference type="Proteomes" id="UP001060414"/>
    </source>
</evidence>
<evidence type="ECO:0000259" key="4">
    <source>
        <dbReference type="Pfam" id="PF00852"/>
    </source>
</evidence>
<dbReference type="PANTHER" id="PTHR11929:SF194">
    <property type="entry name" value="ALPHA-(1,3)-FUCOSYLTRANSFERASE 10"/>
    <property type="match status" value="1"/>
</dbReference>
<gene>
    <name evidence="5" type="ORF">L9S41_10715</name>
</gene>
<dbReference type="EMBL" id="CP092109">
    <property type="protein sequence ID" value="UWZ78170.1"/>
    <property type="molecule type" value="Genomic_DNA"/>
</dbReference>
<keyword evidence="6" id="KW-1185">Reference proteome</keyword>
<dbReference type="InterPro" id="IPR055270">
    <property type="entry name" value="Glyco_tran_10_C"/>
</dbReference>
<proteinExistence type="inferred from homology"/>
<dbReference type="Proteomes" id="UP001060414">
    <property type="component" value="Chromosome"/>
</dbReference>
<dbReference type="InterPro" id="IPR001503">
    <property type="entry name" value="Glyco_trans_10"/>
</dbReference>
<dbReference type="InterPro" id="IPR038577">
    <property type="entry name" value="GT10-like_C_sf"/>
</dbReference>